<proteinExistence type="inferred from homology"/>
<keyword evidence="2" id="KW-1003">Cell membrane</keyword>
<dbReference type="RefSeq" id="WP_055673653.1">
    <property type="nucleotide sequence ID" value="NZ_CXWD01000024.1"/>
</dbReference>
<keyword evidence="3 7" id="KW-0997">Cell inner membrane</keyword>
<comment type="subunit">
    <text evidence="7">The complex comprises the extracytoplasmic solute receptor protein and the two transmembrane proteins.</text>
</comment>
<sequence length="447" mass="47566">MDPSTIGIFGFVAALTLLILRVPIGFTLVSVSSICALVTYAWRPGSEFNLGRGLRPAMALIESNAFEFIHSYSLSMVPLFIAAGHIAYHTRITTDIYDAVRVWMSRLPGGLAVASLIGCGGFSAITGSSVACASSMGRICVPEMLRYGYDKQLASASVAAGGTLGALIPPSVLFILYGTFTETSISRLFMAGVVPGLLSLAGFIITVLVWVKLRPEAAPVPEGEISGDDRFTAAIKAWPAATLMIIIIGGIYGGIFTATEAAAVSLSFVLIYGTISGRLRWADFVLSMRETAYQTGSLFFIAVGAKIFVSFVSLTGVTGGLVDIVSSSGLETWMILLCIVAIYLVMGMFLDPIGTMLLTLPFTVPLIEGMGFDLIWFGVIVVKLLEIGLITPPVGLNVFVINSVVGREIQVHTIFFGIMKFLVLDIVVLLALLAFPILSLGLPSLMF</sequence>
<evidence type="ECO:0000256" key="2">
    <source>
        <dbReference type="ARBA" id="ARBA00022475"/>
    </source>
</evidence>
<feature type="transmembrane region" description="Helical" evidence="7">
    <location>
        <begin position="12"/>
        <end position="42"/>
    </location>
</feature>
<feature type="transmembrane region" description="Helical" evidence="7">
    <location>
        <begin position="68"/>
        <end position="88"/>
    </location>
</feature>
<keyword evidence="4 7" id="KW-0812">Transmembrane</keyword>
<dbReference type="Pfam" id="PF06808">
    <property type="entry name" value="DctM"/>
    <property type="match status" value="1"/>
</dbReference>
<feature type="transmembrane region" description="Helical" evidence="7">
    <location>
        <begin position="334"/>
        <end position="354"/>
    </location>
</feature>
<dbReference type="AlphaFoldDB" id="A0A0M7ALP2"/>
<feature type="transmembrane region" description="Helical" evidence="7">
    <location>
        <begin position="299"/>
        <end position="322"/>
    </location>
</feature>
<evidence type="ECO:0000313" key="10">
    <source>
        <dbReference type="Proteomes" id="UP000053235"/>
    </source>
</evidence>
<feature type="transmembrane region" description="Helical" evidence="7">
    <location>
        <begin position="231"/>
        <end position="254"/>
    </location>
</feature>
<evidence type="ECO:0000256" key="1">
    <source>
        <dbReference type="ARBA" id="ARBA00004429"/>
    </source>
</evidence>
<keyword evidence="7" id="KW-0813">Transport</keyword>
<protein>
    <recommendedName>
        <fullName evidence="7">TRAP transporter large permease protein</fullName>
    </recommendedName>
</protein>
<dbReference type="NCBIfam" id="TIGR00786">
    <property type="entry name" value="dctM"/>
    <property type="match status" value="1"/>
</dbReference>
<evidence type="ECO:0000256" key="4">
    <source>
        <dbReference type="ARBA" id="ARBA00022692"/>
    </source>
</evidence>
<feature type="transmembrane region" description="Helical" evidence="7">
    <location>
        <begin position="109"/>
        <end position="136"/>
    </location>
</feature>
<feature type="transmembrane region" description="Helical" evidence="7">
    <location>
        <begin position="188"/>
        <end position="211"/>
    </location>
</feature>
<comment type="function">
    <text evidence="7">Part of the tripartite ATP-independent periplasmic (TRAP) transport system.</text>
</comment>
<dbReference type="GO" id="GO:0005886">
    <property type="term" value="C:plasma membrane"/>
    <property type="evidence" value="ECO:0007669"/>
    <property type="project" value="UniProtKB-SubCell"/>
</dbReference>
<dbReference type="PIRSF" id="PIRSF006066">
    <property type="entry name" value="HI0050"/>
    <property type="match status" value="1"/>
</dbReference>
<keyword evidence="10" id="KW-1185">Reference proteome</keyword>
<dbReference type="InterPro" id="IPR010656">
    <property type="entry name" value="DctM"/>
</dbReference>
<evidence type="ECO:0000313" key="9">
    <source>
        <dbReference type="EMBL" id="CTQ76045.1"/>
    </source>
</evidence>
<dbReference type="PANTHER" id="PTHR33362:SF5">
    <property type="entry name" value="C4-DICARBOXYLATE TRAP TRANSPORTER LARGE PERMEASE PROTEIN DCTM"/>
    <property type="match status" value="1"/>
</dbReference>
<reference evidence="10" key="1">
    <citation type="submission" date="2015-07" db="EMBL/GenBank/DDBJ databases">
        <authorList>
            <person name="Rodrigo-Torres Lidia"/>
            <person name="Arahal R.David."/>
        </authorList>
    </citation>
    <scope>NUCLEOTIDE SEQUENCE [LARGE SCALE GENOMIC DNA]</scope>
    <source>
        <strain evidence="10">CECT 5112</strain>
    </source>
</reference>
<accession>A0A0M7ALP2</accession>
<gene>
    <name evidence="9" type="primary">siaT_26</name>
    <name evidence="9" type="ORF">LAX5112_04447</name>
</gene>
<comment type="caution">
    <text evidence="7">Lacks conserved residue(s) required for the propagation of feature annotation.</text>
</comment>
<organism evidence="9 10">
    <name type="scientific">Roseibium alexandrii</name>
    <dbReference type="NCBI Taxonomy" id="388408"/>
    <lineage>
        <taxon>Bacteria</taxon>
        <taxon>Pseudomonadati</taxon>
        <taxon>Pseudomonadota</taxon>
        <taxon>Alphaproteobacteria</taxon>
        <taxon>Hyphomicrobiales</taxon>
        <taxon>Stappiaceae</taxon>
        <taxon>Roseibium</taxon>
    </lineage>
</organism>
<keyword evidence="6 7" id="KW-0472">Membrane</keyword>
<feature type="transmembrane region" description="Helical" evidence="7">
    <location>
        <begin position="156"/>
        <end position="176"/>
    </location>
</feature>
<evidence type="ECO:0000259" key="8">
    <source>
        <dbReference type="Pfam" id="PF06808"/>
    </source>
</evidence>
<evidence type="ECO:0000256" key="5">
    <source>
        <dbReference type="ARBA" id="ARBA00022989"/>
    </source>
</evidence>
<dbReference type="EMBL" id="CXWD01000024">
    <property type="protein sequence ID" value="CTQ76045.1"/>
    <property type="molecule type" value="Genomic_DNA"/>
</dbReference>
<keyword evidence="5 7" id="KW-1133">Transmembrane helix</keyword>
<dbReference type="OrthoDB" id="9790209at2"/>
<comment type="similarity">
    <text evidence="7">Belongs to the TRAP transporter large permease family.</text>
</comment>
<feature type="transmembrane region" description="Helical" evidence="7">
    <location>
        <begin position="374"/>
        <end position="400"/>
    </location>
</feature>
<dbReference type="STRING" id="388408.LAX5112_04447"/>
<feature type="transmembrane region" description="Helical" evidence="7">
    <location>
        <begin position="421"/>
        <end position="442"/>
    </location>
</feature>
<dbReference type="PANTHER" id="PTHR33362">
    <property type="entry name" value="SIALIC ACID TRAP TRANSPORTER PERMEASE PROTEIN SIAT-RELATED"/>
    <property type="match status" value="1"/>
</dbReference>
<comment type="subcellular location">
    <subcellularLocation>
        <location evidence="1 7">Cell inner membrane</location>
        <topology evidence="1 7">Multi-pass membrane protein</topology>
    </subcellularLocation>
</comment>
<evidence type="ECO:0000256" key="3">
    <source>
        <dbReference type="ARBA" id="ARBA00022519"/>
    </source>
</evidence>
<evidence type="ECO:0000256" key="7">
    <source>
        <dbReference type="RuleBase" id="RU369079"/>
    </source>
</evidence>
<feature type="domain" description="TRAP C4-dicarboxylate transport system permease DctM subunit" evidence="8">
    <location>
        <begin position="11"/>
        <end position="436"/>
    </location>
</feature>
<dbReference type="GO" id="GO:0022857">
    <property type="term" value="F:transmembrane transporter activity"/>
    <property type="evidence" value="ECO:0007669"/>
    <property type="project" value="UniProtKB-UniRule"/>
</dbReference>
<name>A0A0M7ALP2_9HYPH</name>
<dbReference type="Proteomes" id="UP000053235">
    <property type="component" value="Unassembled WGS sequence"/>
</dbReference>
<dbReference type="InterPro" id="IPR004681">
    <property type="entry name" value="TRAP_DctM"/>
</dbReference>
<evidence type="ECO:0000256" key="6">
    <source>
        <dbReference type="ARBA" id="ARBA00023136"/>
    </source>
</evidence>